<feature type="transmembrane region" description="Helical" evidence="9">
    <location>
        <begin position="383"/>
        <end position="404"/>
    </location>
</feature>
<evidence type="ECO:0000313" key="11">
    <source>
        <dbReference type="Proteomes" id="UP000295724"/>
    </source>
</evidence>
<keyword evidence="2 8" id="KW-0813">Transport</keyword>
<dbReference type="GO" id="GO:0005886">
    <property type="term" value="C:plasma membrane"/>
    <property type="evidence" value="ECO:0007669"/>
    <property type="project" value="UniProtKB-SubCell"/>
</dbReference>
<dbReference type="AlphaFoldDB" id="A0A4R6XLD9"/>
<dbReference type="PROSITE" id="PS01023">
    <property type="entry name" value="PTR2_2"/>
    <property type="match status" value="1"/>
</dbReference>
<name>A0A4R6XLD9_9GAMM</name>
<keyword evidence="4 8" id="KW-0812">Transmembrane</keyword>
<feature type="transmembrane region" description="Helical" evidence="9">
    <location>
        <begin position="184"/>
        <end position="204"/>
    </location>
</feature>
<evidence type="ECO:0000256" key="9">
    <source>
        <dbReference type="SAM" id="Phobius"/>
    </source>
</evidence>
<dbReference type="InterPro" id="IPR050171">
    <property type="entry name" value="MFS_Transporters"/>
</dbReference>
<feature type="transmembrane region" description="Helical" evidence="9">
    <location>
        <begin position="239"/>
        <end position="256"/>
    </location>
</feature>
<reference evidence="10 11" key="1">
    <citation type="submission" date="2019-03" db="EMBL/GenBank/DDBJ databases">
        <title>Genomic Encyclopedia of Type Strains, Phase IV (KMG-IV): sequencing the most valuable type-strain genomes for metagenomic binning, comparative biology and taxonomic classification.</title>
        <authorList>
            <person name="Goeker M."/>
        </authorList>
    </citation>
    <scope>NUCLEOTIDE SEQUENCE [LARGE SCALE GENOMIC DNA]</scope>
    <source>
        <strain evidence="10 11">DSM 25488</strain>
    </source>
</reference>
<dbReference type="RefSeq" id="WP_099018274.1">
    <property type="nucleotide sequence ID" value="NZ_NIHB01000001.1"/>
</dbReference>
<feature type="transmembrane region" description="Helical" evidence="9">
    <location>
        <begin position="40"/>
        <end position="61"/>
    </location>
</feature>
<dbReference type="InterPro" id="IPR018456">
    <property type="entry name" value="PTR2_symporter_CS"/>
</dbReference>
<protein>
    <submittedName>
        <fullName evidence="10">POT family proton-dependent oligopeptide transporter</fullName>
    </submittedName>
</protein>
<evidence type="ECO:0000256" key="3">
    <source>
        <dbReference type="ARBA" id="ARBA00022475"/>
    </source>
</evidence>
<evidence type="ECO:0000256" key="2">
    <source>
        <dbReference type="ARBA" id="ARBA00022448"/>
    </source>
</evidence>
<evidence type="ECO:0000256" key="4">
    <source>
        <dbReference type="ARBA" id="ARBA00022692"/>
    </source>
</evidence>
<comment type="similarity">
    <text evidence="8">Belongs to the major facilitator superfamily. Proton-dependent oligopeptide transporter (POT/PTR) (TC 2.A.17) family.</text>
</comment>
<dbReference type="GO" id="GO:0006857">
    <property type="term" value="P:oligopeptide transport"/>
    <property type="evidence" value="ECO:0007669"/>
    <property type="project" value="InterPro"/>
</dbReference>
<keyword evidence="11" id="KW-1185">Reference proteome</keyword>
<keyword evidence="3" id="KW-1003">Cell membrane</keyword>
<accession>A0A4R6XLD9</accession>
<evidence type="ECO:0000256" key="6">
    <source>
        <dbReference type="ARBA" id="ARBA00022989"/>
    </source>
</evidence>
<feature type="transmembrane region" description="Helical" evidence="9">
    <location>
        <begin position="449"/>
        <end position="474"/>
    </location>
</feature>
<feature type="transmembrane region" description="Helical" evidence="9">
    <location>
        <begin position="158"/>
        <end position="178"/>
    </location>
</feature>
<keyword evidence="6 9" id="KW-1133">Transmembrane helix</keyword>
<dbReference type="PANTHER" id="PTHR23517:SF15">
    <property type="entry name" value="PROTON-DEPENDENT OLIGOPEPTIDE FAMILY TRANSPORT PROTEIN"/>
    <property type="match status" value="1"/>
</dbReference>
<feature type="transmembrane region" description="Helical" evidence="9">
    <location>
        <begin position="416"/>
        <end position="437"/>
    </location>
</feature>
<feature type="transmembrane region" description="Helical" evidence="9">
    <location>
        <begin position="282"/>
        <end position="306"/>
    </location>
</feature>
<evidence type="ECO:0000256" key="8">
    <source>
        <dbReference type="RuleBase" id="RU003755"/>
    </source>
</evidence>
<evidence type="ECO:0000313" key="10">
    <source>
        <dbReference type="EMBL" id="TDR20425.1"/>
    </source>
</evidence>
<feature type="transmembrane region" description="Helical" evidence="9">
    <location>
        <begin position="318"/>
        <end position="336"/>
    </location>
</feature>
<feature type="transmembrane region" description="Helical" evidence="9">
    <location>
        <begin position="486"/>
        <end position="508"/>
    </location>
</feature>
<dbReference type="EMBL" id="SNZB01000003">
    <property type="protein sequence ID" value="TDR20425.1"/>
    <property type="molecule type" value="Genomic_DNA"/>
</dbReference>
<comment type="subcellular location">
    <subcellularLocation>
        <location evidence="1">Cell membrane</location>
        <topology evidence="1">Multi-pass membrane protein</topology>
    </subcellularLocation>
    <subcellularLocation>
        <location evidence="8">Membrane</location>
        <topology evidence="8">Multi-pass membrane protein</topology>
    </subcellularLocation>
</comment>
<keyword evidence="5" id="KW-0571">Peptide transport</keyword>
<feature type="transmembrane region" description="Helical" evidence="9">
    <location>
        <begin position="120"/>
        <end position="146"/>
    </location>
</feature>
<evidence type="ECO:0000256" key="5">
    <source>
        <dbReference type="ARBA" id="ARBA00022856"/>
    </source>
</evidence>
<comment type="caution">
    <text evidence="10">The sequence shown here is derived from an EMBL/GenBank/DDBJ whole genome shotgun (WGS) entry which is preliminary data.</text>
</comment>
<dbReference type="NCBIfam" id="TIGR00924">
    <property type="entry name" value="yjdL_sub1_fam"/>
    <property type="match status" value="1"/>
</dbReference>
<dbReference type="InterPro" id="IPR000109">
    <property type="entry name" value="POT_fam"/>
</dbReference>
<proteinExistence type="inferred from homology"/>
<dbReference type="SUPFAM" id="SSF103473">
    <property type="entry name" value="MFS general substrate transporter"/>
    <property type="match status" value="1"/>
</dbReference>
<feature type="transmembrane region" description="Helical" evidence="9">
    <location>
        <begin position="67"/>
        <end position="87"/>
    </location>
</feature>
<dbReference type="GO" id="GO:1904680">
    <property type="term" value="F:peptide transmembrane transporter activity"/>
    <property type="evidence" value="ECO:0007669"/>
    <property type="project" value="InterPro"/>
</dbReference>
<dbReference type="Gene3D" id="1.20.1250.20">
    <property type="entry name" value="MFS general substrate transporter like domains"/>
    <property type="match status" value="3"/>
</dbReference>
<dbReference type="InterPro" id="IPR005279">
    <property type="entry name" value="Dipep/tripep_permease"/>
</dbReference>
<feature type="transmembrane region" description="Helical" evidence="9">
    <location>
        <begin position="348"/>
        <end position="371"/>
    </location>
</feature>
<dbReference type="Proteomes" id="UP000295724">
    <property type="component" value="Unassembled WGS sequence"/>
</dbReference>
<dbReference type="PANTHER" id="PTHR23517">
    <property type="entry name" value="RESISTANCE PROTEIN MDTM, PUTATIVE-RELATED-RELATED"/>
    <property type="match status" value="1"/>
</dbReference>
<keyword evidence="7 9" id="KW-0472">Membrane</keyword>
<dbReference type="OrthoDB" id="9772725at2"/>
<gene>
    <name evidence="10" type="ORF">C8D91_1397</name>
</gene>
<organism evidence="10 11">
    <name type="scientific">Marinicella litoralis</name>
    <dbReference type="NCBI Taxonomy" id="644220"/>
    <lineage>
        <taxon>Bacteria</taxon>
        <taxon>Pseudomonadati</taxon>
        <taxon>Pseudomonadota</taxon>
        <taxon>Gammaproteobacteria</taxon>
        <taxon>Lysobacterales</taxon>
        <taxon>Marinicellaceae</taxon>
        <taxon>Marinicella</taxon>
    </lineage>
</organism>
<dbReference type="CDD" id="cd17346">
    <property type="entry name" value="MFS_DtpA_like"/>
    <property type="match status" value="1"/>
</dbReference>
<keyword evidence="5" id="KW-0653">Protein transport</keyword>
<evidence type="ECO:0000256" key="1">
    <source>
        <dbReference type="ARBA" id="ARBA00004651"/>
    </source>
</evidence>
<sequence length="516" mass="56579">MSSTNHLENSTSNINPEVLSHPAGLFILFFTEMWERFSYYGMRALLVLFLVTAIDGGGWGWSRENAAMLYGVYTGLVYLTPLIGGWIADKFLGFKSAVVVGALLMTLGHASLAFETVNTFYLGLVLLIIGNGLFKPNISSMVGGLYKDDSKKDGAYTIFYMGINAGAFLGIMLCGYVGETVGWPYGFGLAGVFMFFGLLQFYFAQAVFGDNGAKPVKVNKLEPNYVADKKLTGVEKDRLLVIGVLSLFVIIFWWAFEQAGSSMTIFAKDYTQRVLTGSSATIYIWANFFLTVVPIIVVTWVLSLLFKQTFKLIPLSNMFLGLSFALIWGIVIWKVYSEFSSSNEIEVPASWFGILNSFFIITLAPLFSKLWETKYNPSGPAKFALGLILAGVGFAFLALGAQGIESGASTASVSMFWLIAAYFFHTVGEICLSPVGLSYVSKLTPKRLLGLMFGVWFLANFFANLIGGWTASYIDAINEAVGLSGFFLVFTAIPIGAGVIMMIISPFLKKRMHGIH</sequence>
<dbReference type="PROSITE" id="PS01022">
    <property type="entry name" value="PTR2_1"/>
    <property type="match status" value="1"/>
</dbReference>
<dbReference type="Pfam" id="PF00854">
    <property type="entry name" value="PTR2"/>
    <property type="match status" value="2"/>
</dbReference>
<evidence type="ECO:0000256" key="7">
    <source>
        <dbReference type="ARBA" id="ARBA00023136"/>
    </source>
</evidence>
<dbReference type="InterPro" id="IPR036259">
    <property type="entry name" value="MFS_trans_sf"/>
</dbReference>